<keyword evidence="1" id="KW-0812">Transmembrane</keyword>
<evidence type="ECO:0008006" key="4">
    <source>
        <dbReference type="Google" id="ProtNLM"/>
    </source>
</evidence>
<evidence type="ECO:0000313" key="2">
    <source>
        <dbReference type="EMBL" id="ANI14127.1"/>
    </source>
</evidence>
<accession>A0A1A9K8Y7</accession>
<keyword evidence="1" id="KW-1133">Transmembrane helix</keyword>
<feature type="transmembrane region" description="Helical" evidence="1">
    <location>
        <begin position="12"/>
        <end position="32"/>
    </location>
</feature>
<dbReference type="RefSeq" id="WP_064582470.1">
    <property type="nucleotide sequence ID" value="NZ_CP015878.1"/>
</dbReference>
<gene>
    <name evidence="2" type="ORF">A9C11_09120</name>
</gene>
<sequence length="292" mass="33149">MQAVPPLQRPLLRHLANLLVTALGLLLLGLAWLLQPLLLQYLLAGALPVYLGVLLPQLVGRRERLRRVRAARAASVERWGFCSRDRPGPWVNYIDFPLTVFCEEARGRFFYSEWLVIHDGRIIVNPGHSEVDLARGEVRYHFDRPRTYAWDGCSPKVPFYWLAIFGTPDWWEHLEDVACIRDGEIRRRQVFWPVAHHASLVHDALYQFLNVSPLDKASADRLFLRMLRNAGMPRPLAWVYYLAVVLGGAPKMRQVRNGNSPLRCLTPIPGAAAEPMGEARLGVPDAVHSGKD</sequence>
<reference evidence="2 3" key="1">
    <citation type="submission" date="2016-05" db="EMBL/GenBank/DDBJ databases">
        <title>Genome Sequence of Pseudomonas citronellolis Strain SJTE-3, an Estrogens and Persistent Organic Pollutants degradation strain.</title>
        <authorList>
            <person name="Liang R."/>
        </authorList>
    </citation>
    <scope>NUCLEOTIDE SEQUENCE [LARGE SCALE GENOMIC DNA]</scope>
    <source>
        <strain evidence="2 3">SJTE-3</strain>
    </source>
</reference>
<evidence type="ECO:0000313" key="3">
    <source>
        <dbReference type="Proteomes" id="UP000077748"/>
    </source>
</evidence>
<feature type="transmembrane region" description="Helical" evidence="1">
    <location>
        <begin position="38"/>
        <end position="59"/>
    </location>
</feature>
<evidence type="ECO:0000256" key="1">
    <source>
        <dbReference type="SAM" id="Phobius"/>
    </source>
</evidence>
<dbReference type="EMBL" id="CP015878">
    <property type="protein sequence ID" value="ANI14127.1"/>
    <property type="molecule type" value="Genomic_DNA"/>
</dbReference>
<dbReference type="Pfam" id="PF07087">
    <property type="entry name" value="DUF1353"/>
    <property type="match status" value="1"/>
</dbReference>
<keyword evidence="1" id="KW-0472">Membrane</keyword>
<dbReference type="Proteomes" id="UP000077748">
    <property type="component" value="Chromosome"/>
</dbReference>
<proteinExistence type="predicted"/>
<dbReference type="AlphaFoldDB" id="A0A1A9K8Y7"/>
<protein>
    <recommendedName>
        <fullName evidence="4">DUF1353 domain-containing protein</fullName>
    </recommendedName>
</protein>
<dbReference type="InterPro" id="IPR010767">
    <property type="entry name" value="Phage_CGC-2007_Cje0229"/>
</dbReference>
<organism evidence="2 3">
    <name type="scientific">Pseudomonas citronellolis</name>
    <dbReference type="NCBI Taxonomy" id="53408"/>
    <lineage>
        <taxon>Bacteria</taxon>
        <taxon>Pseudomonadati</taxon>
        <taxon>Pseudomonadota</taxon>
        <taxon>Gammaproteobacteria</taxon>
        <taxon>Pseudomonadales</taxon>
        <taxon>Pseudomonadaceae</taxon>
        <taxon>Pseudomonas</taxon>
    </lineage>
</organism>
<name>A0A1A9K8Y7_9PSED</name>